<dbReference type="InterPro" id="IPR050498">
    <property type="entry name" value="Ycf3"/>
</dbReference>
<feature type="repeat" description="TPR" evidence="3">
    <location>
        <begin position="183"/>
        <end position="216"/>
    </location>
</feature>
<sequence>MNRLQPIFSVNIGIGFLLLMVFMLAAIPVGSATIGTPLYQPKTPAGAIDYRQGVAALAKGDLDMAKQAFRTTLEKTPSHVGAMIGLAEIAFKEGTPDVTEKYIHDAMKVAPKNALIHQMLGRHLAQQGRLEEAENAYQQAIELEPKLMHLQLEVGDFYLQRSNQPQKAIEAYESALELDVSHAGAHFGLGSALANTGKIEQAIQKFQEAGQLAPDNPLPFFALGRIHLMRKQFEDAHTAFTQSIYAQPKFVQAYIARGDVSIIQERDTHALEDYEAARNISPNIPALHVKLGLLHERNKRFDQAVDSFRTAISLDPRQAIALNNLAWISVQHNTRLDEAVAWAKQAVALAPKVSAFQDTLGWVHRKRGELDEAADVLSKATTLEPEQADIFYHLGVVESERGHTEKAVAALEKALELNAKFADAEDARRRLQTLQKP</sequence>
<keyword evidence="6" id="KW-1185">Reference proteome</keyword>
<evidence type="ECO:0000313" key="5">
    <source>
        <dbReference type="EMBL" id="MDT7044228.1"/>
    </source>
</evidence>
<proteinExistence type="predicted"/>
<keyword evidence="2 3" id="KW-0802">TPR repeat</keyword>
<name>A0ABU3KD70_9BACT</name>
<keyword evidence="4" id="KW-1133">Transmembrane helix</keyword>
<feature type="transmembrane region" description="Helical" evidence="4">
    <location>
        <begin position="7"/>
        <end position="27"/>
    </location>
</feature>
<dbReference type="PROSITE" id="PS50293">
    <property type="entry name" value="TPR_REGION"/>
    <property type="match status" value="1"/>
</dbReference>
<organism evidence="5 6">
    <name type="scientific">Candidatus Nitronereus thalassa</name>
    <dbReference type="NCBI Taxonomy" id="3020898"/>
    <lineage>
        <taxon>Bacteria</taxon>
        <taxon>Pseudomonadati</taxon>
        <taxon>Nitrospirota</taxon>
        <taxon>Nitrospiria</taxon>
        <taxon>Nitrospirales</taxon>
        <taxon>Nitrospiraceae</taxon>
        <taxon>Candidatus Nitronereus</taxon>
    </lineage>
</organism>
<dbReference type="Gene3D" id="1.25.40.10">
    <property type="entry name" value="Tetratricopeptide repeat domain"/>
    <property type="match status" value="2"/>
</dbReference>
<dbReference type="InterPro" id="IPR011990">
    <property type="entry name" value="TPR-like_helical_dom_sf"/>
</dbReference>
<accession>A0ABU3KD70</accession>
<feature type="repeat" description="TPR" evidence="3">
    <location>
        <begin position="354"/>
        <end position="387"/>
    </location>
</feature>
<protein>
    <submittedName>
        <fullName evidence="5">Tetratricopeptide repeat protein</fullName>
    </submittedName>
</protein>
<comment type="caution">
    <text evidence="5">The sequence shown here is derived from an EMBL/GenBank/DDBJ whole genome shotgun (WGS) entry which is preliminary data.</text>
</comment>
<evidence type="ECO:0000313" key="6">
    <source>
        <dbReference type="Proteomes" id="UP001250932"/>
    </source>
</evidence>
<keyword evidence="4" id="KW-0812">Transmembrane</keyword>
<dbReference type="InterPro" id="IPR019734">
    <property type="entry name" value="TPR_rpt"/>
</dbReference>
<dbReference type="PROSITE" id="PS50005">
    <property type="entry name" value="TPR"/>
    <property type="match status" value="5"/>
</dbReference>
<reference evidence="5 6" key="1">
    <citation type="journal article" date="2023" name="ISME J.">
        <title>Cultivation and genomic characterization of novel and ubiquitous marine nitrite-oxidizing bacteria from the Nitrospirales.</title>
        <authorList>
            <person name="Mueller A.J."/>
            <person name="Daebeler A."/>
            <person name="Herbold C.W."/>
            <person name="Kirkegaard R.H."/>
            <person name="Daims H."/>
        </authorList>
    </citation>
    <scope>NUCLEOTIDE SEQUENCE [LARGE SCALE GENOMIC DNA]</scope>
    <source>
        <strain evidence="5 6">EB</strain>
    </source>
</reference>
<dbReference type="RefSeq" id="WP_313834813.1">
    <property type="nucleotide sequence ID" value="NZ_JAQOUE010000002.1"/>
</dbReference>
<dbReference type="EMBL" id="JAQOUE010000002">
    <property type="protein sequence ID" value="MDT7044228.1"/>
    <property type="molecule type" value="Genomic_DNA"/>
</dbReference>
<evidence type="ECO:0000256" key="3">
    <source>
        <dbReference type="PROSITE-ProRule" id="PRU00339"/>
    </source>
</evidence>
<keyword evidence="1" id="KW-0677">Repeat</keyword>
<feature type="repeat" description="TPR" evidence="3">
    <location>
        <begin position="114"/>
        <end position="147"/>
    </location>
</feature>
<dbReference type="Pfam" id="PF07719">
    <property type="entry name" value="TPR_2"/>
    <property type="match status" value="1"/>
</dbReference>
<dbReference type="PANTHER" id="PTHR44858:SF1">
    <property type="entry name" value="UDP-N-ACETYLGLUCOSAMINE--PEPTIDE N-ACETYLGLUCOSAMINYLTRANSFERASE SPINDLY-RELATED"/>
    <property type="match status" value="1"/>
</dbReference>
<evidence type="ECO:0000256" key="2">
    <source>
        <dbReference type="ARBA" id="ARBA00022803"/>
    </source>
</evidence>
<evidence type="ECO:0000256" key="1">
    <source>
        <dbReference type="ARBA" id="ARBA00022737"/>
    </source>
</evidence>
<gene>
    <name evidence="5" type="ORF">PPG34_17895</name>
</gene>
<feature type="repeat" description="TPR" evidence="3">
    <location>
        <begin position="285"/>
        <end position="318"/>
    </location>
</feature>
<dbReference type="Pfam" id="PF13432">
    <property type="entry name" value="TPR_16"/>
    <property type="match status" value="4"/>
</dbReference>
<dbReference type="Proteomes" id="UP001250932">
    <property type="component" value="Unassembled WGS sequence"/>
</dbReference>
<keyword evidence="4" id="KW-0472">Membrane</keyword>
<dbReference type="SUPFAM" id="SSF48452">
    <property type="entry name" value="TPR-like"/>
    <property type="match status" value="2"/>
</dbReference>
<dbReference type="InterPro" id="IPR013105">
    <property type="entry name" value="TPR_2"/>
</dbReference>
<dbReference type="SMART" id="SM00028">
    <property type="entry name" value="TPR"/>
    <property type="match status" value="11"/>
</dbReference>
<dbReference type="PANTHER" id="PTHR44858">
    <property type="entry name" value="TETRATRICOPEPTIDE REPEAT PROTEIN 6"/>
    <property type="match status" value="1"/>
</dbReference>
<dbReference type="Pfam" id="PF13414">
    <property type="entry name" value="TPR_11"/>
    <property type="match status" value="1"/>
</dbReference>
<feature type="repeat" description="TPR" evidence="3">
    <location>
        <begin position="388"/>
        <end position="421"/>
    </location>
</feature>
<evidence type="ECO:0000256" key="4">
    <source>
        <dbReference type="SAM" id="Phobius"/>
    </source>
</evidence>